<feature type="compositionally biased region" description="Basic and acidic residues" evidence="1">
    <location>
        <begin position="51"/>
        <end position="64"/>
    </location>
</feature>
<reference evidence="2 3" key="1">
    <citation type="submission" date="2016-10" db="EMBL/GenBank/DDBJ databases">
        <authorList>
            <person name="de Groot N.N."/>
        </authorList>
    </citation>
    <scope>NUCLEOTIDE SEQUENCE [LARGE SCALE GENOMIC DNA]</scope>
    <source>
        <strain evidence="2 3">CGMCC 4.2026</strain>
    </source>
</reference>
<keyword evidence="3" id="KW-1185">Reference proteome</keyword>
<feature type="region of interest" description="Disordered" evidence="1">
    <location>
        <begin position="51"/>
        <end position="75"/>
    </location>
</feature>
<proteinExistence type="predicted"/>
<organism evidence="2 3">
    <name type="scientific">Actinacidiphila rubida</name>
    <dbReference type="NCBI Taxonomy" id="310780"/>
    <lineage>
        <taxon>Bacteria</taxon>
        <taxon>Bacillati</taxon>
        <taxon>Actinomycetota</taxon>
        <taxon>Actinomycetes</taxon>
        <taxon>Kitasatosporales</taxon>
        <taxon>Streptomycetaceae</taxon>
        <taxon>Actinacidiphila</taxon>
    </lineage>
</organism>
<dbReference type="Proteomes" id="UP000181951">
    <property type="component" value="Unassembled WGS sequence"/>
</dbReference>
<accession>A0A1H8V014</accession>
<gene>
    <name evidence="2" type="ORF">SAMN05216267_10967</name>
</gene>
<evidence type="ECO:0000256" key="1">
    <source>
        <dbReference type="SAM" id="MobiDB-lite"/>
    </source>
</evidence>
<name>A0A1H8V014_9ACTN</name>
<evidence type="ECO:0000313" key="2">
    <source>
        <dbReference type="EMBL" id="SEP08729.1"/>
    </source>
</evidence>
<dbReference type="AlphaFoldDB" id="A0A1H8V014"/>
<dbReference type="RefSeq" id="WP_069461756.1">
    <property type="nucleotide sequence ID" value="NZ_FODD01000096.1"/>
</dbReference>
<sequence>MAKMHDEYAHAVETMLDAKISEKARLAKAARPRPARAEPVADLLSTLQEAADRARANREKDAAVHHMAGLTADPK</sequence>
<protein>
    <submittedName>
        <fullName evidence="2">Uncharacterized protein</fullName>
    </submittedName>
</protein>
<evidence type="ECO:0000313" key="3">
    <source>
        <dbReference type="Proteomes" id="UP000181951"/>
    </source>
</evidence>
<dbReference type="EMBL" id="FODD01000096">
    <property type="protein sequence ID" value="SEP08729.1"/>
    <property type="molecule type" value="Genomic_DNA"/>
</dbReference>